<keyword evidence="1" id="KW-1133">Transmembrane helix</keyword>
<accession>A0ABT4G5F8</accession>
<evidence type="ECO:0000313" key="3">
    <source>
        <dbReference type="Proteomes" id="UP001527099"/>
    </source>
</evidence>
<feature type="transmembrane region" description="Helical" evidence="1">
    <location>
        <begin position="82"/>
        <end position="106"/>
    </location>
</feature>
<evidence type="ECO:0000313" key="2">
    <source>
        <dbReference type="EMBL" id="MCY9691416.1"/>
    </source>
</evidence>
<name>A0ABT4G5F8_9BACL</name>
<keyword evidence="1" id="KW-0812">Transmembrane</keyword>
<dbReference type="RefSeq" id="WP_174806675.1">
    <property type="nucleotide sequence ID" value="NZ_JAMDMW010000032.1"/>
</dbReference>
<reference evidence="2 3" key="1">
    <citation type="submission" date="2022-05" db="EMBL/GenBank/DDBJ databases">
        <title>Genome Sequencing of Bee-Associated Microbes.</title>
        <authorList>
            <person name="Dunlap C."/>
        </authorList>
    </citation>
    <scope>NUCLEOTIDE SEQUENCE [LARGE SCALE GENOMIC DNA]</scope>
    <source>
        <strain evidence="2 3">NRRL B-14421</strain>
    </source>
</reference>
<keyword evidence="1" id="KW-0472">Membrane</keyword>
<proteinExistence type="predicted"/>
<feature type="transmembrane region" description="Helical" evidence="1">
    <location>
        <begin position="112"/>
        <end position="130"/>
    </location>
</feature>
<dbReference type="EMBL" id="JAMDMX010000001">
    <property type="protein sequence ID" value="MCY9691416.1"/>
    <property type="molecule type" value="Genomic_DNA"/>
</dbReference>
<feature type="transmembrane region" description="Helical" evidence="1">
    <location>
        <begin position="7"/>
        <end position="27"/>
    </location>
</feature>
<keyword evidence="3" id="KW-1185">Reference proteome</keyword>
<protein>
    <submittedName>
        <fullName evidence="2">Uncharacterized protein</fullName>
    </submittedName>
</protein>
<gene>
    <name evidence="2" type="ORF">M5X19_00515</name>
</gene>
<dbReference type="Proteomes" id="UP001527099">
    <property type="component" value="Unassembled WGS sequence"/>
</dbReference>
<organism evidence="2 3">
    <name type="scientific">Paenibacillus alginolyticus</name>
    <dbReference type="NCBI Taxonomy" id="59839"/>
    <lineage>
        <taxon>Bacteria</taxon>
        <taxon>Bacillati</taxon>
        <taxon>Bacillota</taxon>
        <taxon>Bacilli</taxon>
        <taxon>Bacillales</taxon>
        <taxon>Paenibacillaceae</taxon>
        <taxon>Paenibacillus</taxon>
    </lineage>
</organism>
<sequence length="148" mass="16702">MDIKIKNYYYLIAGVLAILFAVTHAWNGQSAVLPTLFVNDIAMDTRIIFRYVWHIITAENLVFGIVFIILSFQSERSKIRSAAWTIASLLLVRLMVILGVTAFYDVSALTDTLIDSIAILIYVAFIILGIRMKKKEFGGQSPQTNRKV</sequence>
<evidence type="ECO:0000256" key="1">
    <source>
        <dbReference type="SAM" id="Phobius"/>
    </source>
</evidence>
<feature type="transmembrane region" description="Helical" evidence="1">
    <location>
        <begin position="47"/>
        <end position="70"/>
    </location>
</feature>
<comment type="caution">
    <text evidence="2">The sequence shown here is derived from an EMBL/GenBank/DDBJ whole genome shotgun (WGS) entry which is preliminary data.</text>
</comment>